<protein>
    <submittedName>
        <fullName evidence="1">Uncharacterized protein</fullName>
    </submittedName>
</protein>
<proteinExistence type="predicted"/>
<gene>
    <name evidence="1" type="ORF">OsJ_19924</name>
</gene>
<dbReference type="Proteomes" id="UP000007752">
    <property type="component" value="Chromosome 6"/>
</dbReference>
<organism evidence="1">
    <name type="scientific">Oryza sativa subsp. japonica</name>
    <name type="common">Rice</name>
    <dbReference type="NCBI Taxonomy" id="39947"/>
    <lineage>
        <taxon>Eukaryota</taxon>
        <taxon>Viridiplantae</taxon>
        <taxon>Streptophyta</taxon>
        <taxon>Embryophyta</taxon>
        <taxon>Tracheophyta</taxon>
        <taxon>Spermatophyta</taxon>
        <taxon>Magnoliopsida</taxon>
        <taxon>Liliopsida</taxon>
        <taxon>Poales</taxon>
        <taxon>Poaceae</taxon>
        <taxon>BOP clade</taxon>
        <taxon>Oryzoideae</taxon>
        <taxon>Oryzeae</taxon>
        <taxon>Oryzinae</taxon>
        <taxon>Oryza</taxon>
        <taxon>Oryza sativa</taxon>
    </lineage>
</organism>
<dbReference type="PANTHER" id="PTHR47150">
    <property type="entry name" value="OS12G0169200 PROTEIN"/>
    <property type="match status" value="1"/>
</dbReference>
<dbReference type="PANTHER" id="PTHR47150:SF6">
    <property type="entry name" value="OS01G0872900 PROTEIN"/>
    <property type="match status" value="1"/>
</dbReference>
<reference evidence="1" key="2">
    <citation type="submission" date="2008-12" db="EMBL/GenBank/DDBJ databases">
        <title>Improved gene annotation of the rice (Oryza sativa) genomes.</title>
        <authorList>
            <person name="Wang J."/>
            <person name="Li R."/>
            <person name="Fan W."/>
            <person name="Huang Q."/>
            <person name="Zhang J."/>
            <person name="Zhou Y."/>
            <person name="Hu Y."/>
            <person name="Zi S."/>
            <person name="Li J."/>
            <person name="Ni P."/>
            <person name="Zheng H."/>
            <person name="Zhang Y."/>
            <person name="Zhao M."/>
            <person name="Hao Q."/>
            <person name="McDermott J."/>
            <person name="Samudrala R."/>
            <person name="Kristiansen K."/>
            <person name="Wong G.K.-S."/>
        </authorList>
    </citation>
    <scope>NUCLEOTIDE SEQUENCE</scope>
</reference>
<reference evidence="1" key="1">
    <citation type="journal article" date="2005" name="PLoS Biol.">
        <title>The genomes of Oryza sativa: a history of duplications.</title>
        <authorList>
            <person name="Yu J."/>
            <person name="Wang J."/>
            <person name="Lin W."/>
            <person name="Li S."/>
            <person name="Li H."/>
            <person name="Zhou J."/>
            <person name="Ni P."/>
            <person name="Dong W."/>
            <person name="Hu S."/>
            <person name="Zeng C."/>
            <person name="Zhang J."/>
            <person name="Zhang Y."/>
            <person name="Li R."/>
            <person name="Xu Z."/>
            <person name="Li S."/>
            <person name="Li X."/>
            <person name="Zheng H."/>
            <person name="Cong L."/>
            <person name="Lin L."/>
            <person name="Yin J."/>
            <person name="Geng J."/>
            <person name="Li G."/>
            <person name="Shi J."/>
            <person name="Liu J."/>
            <person name="Lv H."/>
            <person name="Li J."/>
            <person name="Wang J."/>
            <person name="Deng Y."/>
            <person name="Ran L."/>
            <person name="Shi X."/>
            <person name="Wang X."/>
            <person name="Wu Q."/>
            <person name="Li C."/>
            <person name="Ren X."/>
            <person name="Wang J."/>
            <person name="Wang X."/>
            <person name="Li D."/>
            <person name="Liu D."/>
            <person name="Zhang X."/>
            <person name="Ji Z."/>
            <person name="Zhao W."/>
            <person name="Sun Y."/>
            <person name="Zhang Z."/>
            <person name="Bao J."/>
            <person name="Han Y."/>
            <person name="Dong L."/>
            <person name="Ji J."/>
            <person name="Chen P."/>
            <person name="Wu S."/>
            <person name="Liu J."/>
            <person name="Xiao Y."/>
            <person name="Bu D."/>
            <person name="Tan J."/>
            <person name="Yang L."/>
            <person name="Ye C."/>
            <person name="Zhang J."/>
            <person name="Xu J."/>
            <person name="Zhou Y."/>
            <person name="Yu Y."/>
            <person name="Zhang B."/>
            <person name="Zhuang S."/>
            <person name="Wei H."/>
            <person name="Liu B."/>
            <person name="Lei M."/>
            <person name="Yu H."/>
            <person name="Li Y."/>
            <person name="Xu H."/>
            <person name="Wei S."/>
            <person name="He X."/>
            <person name="Fang L."/>
            <person name="Zhang Z."/>
            <person name="Zhang Y."/>
            <person name="Huang X."/>
            <person name="Su Z."/>
            <person name="Tong W."/>
            <person name="Li J."/>
            <person name="Tong Z."/>
            <person name="Li S."/>
            <person name="Ye J."/>
            <person name="Wang L."/>
            <person name="Fang L."/>
            <person name="Lei T."/>
            <person name="Chen C."/>
            <person name="Chen H."/>
            <person name="Xu Z."/>
            <person name="Li H."/>
            <person name="Huang H."/>
            <person name="Zhang F."/>
            <person name="Xu H."/>
            <person name="Li N."/>
            <person name="Zhao C."/>
            <person name="Li S."/>
            <person name="Dong L."/>
            <person name="Huang Y."/>
            <person name="Li L."/>
            <person name="Xi Y."/>
            <person name="Qi Q."/>
            <person name="Li W."/>
            <person name="Zhang B."/>
            <person name="Hu W."/>
            <person name="Zhang Y."/>
            <person name="Tian X."/>
            <person name="Jiao Y."/>
            <person name="Liang X."/>
            <person name="Jin J."/>
            <person name="Gao L."/>
            <person name="Zheng W."/>
            <person name="Hao B."/>
            <person name="Liu S."/>
            <person name="Wang W."/>
            <person name="Yuan L."/>
            <person name="Cao M."/>
            <person name="McDermott J."/>
            <person name="Samudrala R."/>
            <person name="Wang J."/>
            <person name="Wong G.K."/>
            <person name="Yang H."/>
        </authorList>
    </citation>
    <scope>NUCLEOTIDE SEQUENCE [LARGE SCALE GENOMIC DNA]</scope>
</reference>
<dbReference type="AlphaFoldDB" id="A3B7U5"/>
<dbReference type="EMBL" id="CM000143">
    <property type="protein sequence ID" value="EAZ35634.1"/>
    <property type="molecule type" value="Genomic_DNA"/>
</dbReference>
<accession>A3B7U5</accession>
<evidence type="ECO:0000313" key="1">
    <source>
        <dbReference type="EMBL" id="EAZ35634.1"/>
    </source>
</evidence>
<name>A3B7U5_ORYSJ</name>
<sequence length="126" mass="15007">MAWSYVKMSMFGTAAAYSEDDEIMAAVVILTQTPRKRPWGGSVPGHKTYKRDRIAADWQLNQDYFVERPLYNEEHFRRRFRMRRELFLRIVDEDRETAALLQNDLMEHMWMLYGQCSGPFAANHRN</sequence>